<dbReference type="Gene3D" id="1.10.20.10">
    <property type="entry name" value="Histone, subunit A"/>
    <property type="match status" value="1"/>
</dbReference>
<dbReference type="OrthoDB" id="10071681at2759"/>
<evidence type="ECO:0000256" key="3">
    <source>
        <dbReference type="ARBA" id="ARBA00010137"/>
    </source>
</evidence>
<dbReference type="GeneID" id="115470466"/>
<accession>A0A6P7Y9M1</accession>
<comment type="subunit">
    <text evidence="14">Component of the CENPA-CAD complex, composed of CENPI, CENPK, CENPL, CENPO, CENPP, CENPQ, CENPR and CENPS. The CENPA-CAD complex is probably recruited on centromeres by the CENPA-NAC complex, at least composed of CENPA, CENPC, CENPH, CENPM, CENPN, CENPT and CENPU. Identified in a centromeric complex containing histones H2A, H2B, H3 and H4, and at least CENPA, CENPB, CENPC, CENPT, CENPN, HJURP, SUPT16H, SSRP1 and RSF1. Interacts (via N-terminus) with the NDC80 complex. Heterodimer with CENPW; this dimer coassembles with CENPS-CENPX heterodimers at centromeres to form the tetrameric CENP-T-W-S-X complex.</text>
</comment>
<evidence type="ECO:0000256" key="6">
    <source>
        <dbReference type="ARBA" id="ARBA00022618"/>
    </source>
</evidence>
<comment type="similarity">
    <text evidence="3">Belongs to the CENP-T/CNN1 family.</text>
</comment>
<dbReference type="GO" id="GO:0000278">
    <property type="term" value="P:mitotic cell cycle"/>
    <property type="evidence" value="ECO:0007669"/>
    <property type="project" value="TreeGrafter"/>
</dbReference>
<keyword evidence="11" id="KW-0131">Cell cycle</keyword>
<protein>
    <recommendedName>
        <fullName evidence="4">Centromere protein T</fullName>
    </recommendedName>
</protein>
<evidence type="ECO:0000256" key="10">
    <source>
        <dbReference type="ARBA" id="ARBA00023242"/>
    </source>
</evidence>
<keyword evidence="10" id="KW-0539">Nucleus</keyword>
<dbReference type="Proteomes" id="UP000515156">
    <property type="component" value="Chromosome 5"/>
</dbReference>
<evidence type="ECO:0000259" key="16">
    <source>
        <dbReference type="Pfam" id="PF16171"/>
    </source>
</evidence>
<dbReference type="GO" id="GO:0005634">
    <property type="term" value="C:nucleus"/>
    <property type="evidence" value="ECO:0007669"/>
    <property type="project" value="UniProtKB-SubCell"/>
</dbReference>
<evidence type="ECO:0000256" key="8">
    <source>
        <dbReference type="ARBA" id="ARBA00022838"/>
    </source>
</evidence>
<keyword evidence="7" id="KW-0498">Mitosis</keyword>
<evidence type="ECO:0000256" key="12">
    <source>
        <dbReference type="ARBA" id="ARBA00023328"/>
    </source>
</evidence>
<evidence type="ECO:0000256" key="9">
    <source>
        <dbReference type="ARBA" id="ARBA00023125"/>
    </source>
</evidence>
<evidence type="ECO:0000313" key="18">
    <source>
        <dbReference type="RefSeq" id="XP_030059524.1"/>
    </source>
</evidence>
<evidence type="ECO:0000256" key="5">
    <source>
        <dbReference type="ARBA" id="ARBA00022454"/>
    </source>
</evidence>
<dbReference type="GO" id="GO:0007059">
    <property type="term" value="P:chromosome segregation"/>
    <property type="evidence" value="ECO:0007669"/>
    <property type="project" value="TreeGrafter"/>
</dbReference>
<evidence type="ECO:0000256" key="2">
    <source>
        <dbReference type="ARBA" id="ARBA00004629"/>
    </source>
</evidence>
<keyword evidence="12" id="KW-0137">Centromere</keyword>
<dbReference type="AlphaFoldDB" id="A0A6P7Y9M1"/>
<dbReference type="SUPFAM" id="SSF47113">
    <property type="entry name" value="Histone-fold"/>
    <property type="match status" value="1"/>
</dbReference>
<organism evidence="17 18">
    <name type="scientific">Microcaecilia unicolor</name>
    <dbReference type="NCBI Taxonomy" id="1415580"/>
    <lineage>
        <taxon>Eukaryota</taxon>
        <taxon>Metazoa</taxon>
        <taxon>Chordata</taxon>
        <taxon>Craniata</taxon>
        <taxon>Vertebrata</taxon>
        <taxon>Euteleostomi</taxon>
        <taxon>Amphibia</taxon>
        <taxon>Gymnophiona</taxon>
        <taxon>Siphonopidae</taxon>
        <taxon>Microcaecilia</taxon>
    </lineage>
</organism>
<dbReference type="Pfam" id="PF15511">
    <property type="entry name" value="CENP-T_C"/>
    <property type="match status" value="1"/>
</dbReference>
<dbReference type="GO" id="GO:0000776">
    <property type="term" value="C:kinetochore"/>
    <property type="evidence" value="ECO:0007669"/>
    <property type="project" value="UniProtKB-KW"/>
</dbReference>
<dbReference type="InterPro" id="IPR035425">
    <property type="entry name" value="CENP-T/H4_C"/>
</dbReference>
<keyword evidence="9" id="KW-0238">DNA-binding</keyword>
<evidence type="ECO:0000313" key="17">
    <source>
        <dbReference type="Proteomes" id="UP000515156"/>
    </source>
</evidence>
<evidence type="ECO:0000256" key="11">
    <source>
        <dbReference type="ARBA" id="ARBA00023306"/>
    </source>
</evidence>
<dbReference type="CTD" id="80152"/>
<keyword evidence="17" id="KW-1185">Reference proteome</keyword>
<dbReference type="CDD" id="cd22920">
    <property type="entry name" value="HFD_CENP-T"/>
    <property type="match status" value="1"/>
</dbReference>
<comment type="function">
    <text evidence="13">Component of the CENPA-NAC (nucleosome-associated) complex, a complex that plays a central role in assembly of kinetochore proteins, mitotic progression and chromosome segregation. The CENPA-NAC complex recruits the CENPA-CAD (nucleosome distal) complex and may be involved in incorporation of newly synthesized CENPA into centromeres. Part of a nucleosome-associated complex that binds specifically to histone H3-containing nucleosomes at the centromere, as opposed to nucleosomes containing CENPA. Component of the heterotetrameric CENP-T-W-S-X complex that binds and supercoils DNA, and plays an important role in kinetochore assembly. CENPT has a fundamental role in kinetochore assembly and function. It is one of the inner kinetochore proteins, with most further proteins binding downstream. Required for normal chromosome organization and normal progress through mitosis.</text>
</comment>
<dbReference type="GO" id="GO:0046982">
    <property type="term" value="F:protein heterodimerization activity"/>
    <property type="evidence" value="ECO:0007669"/>
    <property type="project" value="InterPro"/>
</dbReference>
<keyword evidence="5" id="KW-0158">Chromosome</keyword>
<name>A0A6P7Y9M1_9AMPH</name>
<gene>
    <name evidence="18" type="primary">CENPT</name>
</gene>
<comment type="subcellular location">
    <subcellularLocation>
        <location evidence="2">Chromosome</location>
        <location evidence="2">Centromere</location>
        <location evidence="2">Kinetochore</location>
    </subcellularLocation>
    <subcellularLocation>
        <location evidence="1">Nucleus</location>
    </subcellularLocation>
</comment>
<proteinExistence type="inferred from homology"/>
<dbReference type="InParanoid" id="A0A6P7Y9M1"/>
<dbReference type="InterPro" id="IPR032373">
    <property type="entry name" value="CENP-T_N"/>
</dbReference>
<dbReference type="RefSeq" id="XP_030059524.1">
    <property type="nucleotide sequence ID" value="XM_030203664.1"/>
</dbReference>
<feature type="domain" description="CENP-T/Histone H4 histone fold" evidence="15">
    <location>
        <begin position="628"/>
        <end position="726"/>
    </location>
</feature>
<evidence type="ECO:0000259" key="15">
    <source>
        <dbReference type="Pfam" id="PF15511"/>
    </source>
</evidence>
<evidence type="ECO:0000256" key="13">
    <source>
        <dbReference type="ARBA" id="ARBA00045461"/>
    </source>
</evidence>
<dbReference type="PANTHER" id="PTHR46904:SF1">
    <property type="entry name" value="CENTROMERE PROTEIN T"/>
    <property type="match status" value="1"/>
</dbReference>
<dbReference type="GO" id="GO:0051382">
    <property type="term" value="P:kinetochore assembly"/>
    <property type="evidence" value="ECO:0007669"/>
    <property type="project" value="InterPro"/>
</dbReference>
<dbReference type="KEGG" id="muo:115470466"/>
<dbReference type="PANTHER" id="PTHR46904">
    <property type="entry name" value="CENTROMERE PROTEIN T"/>
    <property type="match status" value="1"/>
</dbReference>
<feature type="domain" description="Centromere kinetochore component CENP-T N-terminal" evidence="16">
    <location>
        <begin position="119"/>
        <end position="327"/>
    </location>
</feature>
<dbReference type="InterPro" id="IPR009072">
    <property type="entry name" value="Histone-fold"/>
</dbReference>
<evidence type="ECO:0000256" key="7">
    <source>
        <dbReference type="ARBA" id="ARBA00022776"/>
    </source>
</evidence>
<dbReference type="FunCoup" id="A0A6P7Y9M1">
    <property type="interactions" value="1521"/>
</dbReference>
<evidence type="ECO:0000256" key="4">
    <source>
        <dbReference type="ARBA" id="ARBA00016401"/>
    </source>
</evidence>
<evidence type="ECO:0000256" key="14">
    <source>
        <dbReference type="ARBA" id="ARBA00046865"/>
    </source>
</evidence>
<dbReference type="GO" id="GO:0003677">
    <property type="term" value="F:DNA binding"/>
    <property type="evidence" value="ECO:0007669"/>
    <property type="project" value="UniProtKB-KW"/>
</dbReference>
<reference evidence="18" key="1">
    <citation type="submission" date="2025-08" db="UniProtKB">
        <authorList>
            <consortium name="RefSeq"/>
        </authorList>
    </citation>
    <scope>IDENTIFICATION</scope>
</reference>
<keyword evidence="8" id="KW-0995">Kinetochore</keyword>
<dbReference type="InterPro" id="IPR028255">
    <property type="entry name" value="CENP-T"/>
</dbReference>
<sequence>MLLMLFYGENMSVDSDDITARTLLKGFLAVEVPKSTVKRQSKRRASELERLYIENETSMFRNVKNINLLSPSMSLRGRMKEKIRRSIDKATGSGKRSFPDKGLPEKHLLGLGILPSEYDLDKDTPRTILKKIIQTENEVSMLVKERPKDGEHGQTQEPAVKTTHLGMHKLEMDVLQPPVHRAASGLSRTRKKKKRISVSQFERGVEEILPEIREREERLEDNSENIALANNSAMSRSLKTSFSIPSVPESIQKRGLVRRPKKHRIISVEDFEEGIKNHLKHLKSSQDCFVESTVTSIDGSMLHSNAAQMNTEIILSNTELFVMPQPKEQTLQELSQPRSLSLLSVSKQSLKNSSVHKRNVDSEGMARIDALEPEIGIQREVNSKKETAQLEGIEEENEEESSLNVNLEKSSLIEGMEEQNEEYYLVTDVENEVILMEEESNSPDTAENEVALTKGMAMDLKQMDRMIPTVKNGTECSVSFRNFRESLHGTEKLVDSVPPISAACMKESPCNLSRRSGHRSTQYSVKTSTTLVTSCAHSVGKGAISDQNNSVIHDKEEENYEKQVTKVEGAECEELSMDKNIFSRIKDIKFSPSLPTPHYLKTTYLKFPKKPPVAKRALVRASRALSRTKKEPTLPSRLVKQIFAHYANVSVAKDSFMIVEKCLDVYFKQLSNDLEAFAGHAKRKTVDATDIELLMRRQGLVTDKIPLHVLIERHLPLEYRKLLIPVAMSGNKVIQKK</sequence>
<dbReference type="Pfam" id="PF16171">
    <property type="entry name" value="CENP-T_N"/>
    <property type="match status" value="1"/>
</dbReference>
<evidence type="ECO:0000256" key="1">
    <source>
        <dbReference type="ARBA" id="ARBA00004123"/>
    </source>
</evidence>
<dbReference type="GO" id="GO:0051301">
    <property type="term" value="P:cell division"/>
    <property type="evidence" value="ECO:0007669"/>
    <property type="project" value="UniProtKB-KW"/>
</dbReference>
<keyword evidence="6" id="KW-0132">Cell division</keyword>